<keyword evidence="6" id="KW-1185">Reference proteome</keyword>
<dbReference type="OrthoDB" id="4507000at2759"/>
<protein>
    <submittedName>
        <fullName evidence="5">Helicase, C-terminal</fullName>
    </submittedName>
</protein>
<keyword evidence="1" id="KW-0547">Nucleotide-binding</keyword>
<dbReference type="SUPFAM" id="SSF52540">
    <property type="entry name" value="P-loop containing nucleoside triphosphate hydrolases"/>
    <property type="match status" value="1"/>
</dbReference>
<dbReference type="GO" id="GO:0005524">
    <property type="term" value="F:ATP binding"/>
    <property type="evidence" value="ECO:0007669"/>
    <property type="project" value="InterPro"/>
</dbReference>
<dbReference type="InterPro" id="IPR038718">
    <property type="entry name" value="SNF2-like_sf"/>
</dbReference>
<dbReference type="InterPro" id="IPR000330">
    <property type="entry name" value="SNF2_N"/>
</dbReference>
<evidence type="ECO:0000256" key="2">
    <source>
        <dbReference type="ARBA" id="ARBA00022840"/>
    </source>
</evidence>
<keyword evidence="5" id="KW-0378">Hydrolase</keyword>
<evidence type="ECO:0000256" key="1">
    <source>
        <dbReference type="ARBA" id="ARBA00022741"/>
    </source>
</evidence>
<feature type="compositionally biased region" description="Basic and acidic residues" evidence="3">
    <location>
        <begin position="49"/>
        <end position="76"/>
    </location>
</feature>
<evidence type="ECO:0000313" key="5">
    <source>
        <dbReference type="EMBL" id="GFF18293.1"/>
    </source>
</evidence>
<organism evidence="5 6">
    <name type="scientific">Aspergillus terreus</name>
    <dbReference type="NCBI Taxonomy" id="33178"/>
    <lineage>
        <taxon>Eukaryota</taxon>
        <taxon>Fungi</taxon>
        <taxon>Dikarya</taxon>
        <taxon>Ascomycota</taxon>
        <taxon>Pezizomycotina</taxon>
        <taxon>Eurotiomycetes</taxon>
        <taxon>Eurotiomycetidae</taxon>
        <taxon>Eurotiales</taxon>
        <taxon>Aspergillaceae</taxon>
        <taxon>Aspergillus</taxon>
        <taxon>Aspergillus subgen. Circumdati</taxon>
    </lineage>
</organism>
<proteinExistence type="predicted"/>
<accession>A0A5M3Z663</accession>
<dbReference type="AlphaFoldDB" id="A0A5M3Z663"/>
<evidence type="ECO:0000259" key="4">
    <source>
        <dbReference type="Pfam" id="PF00176"/>
    </source>
</evidence>
<keyword evidence="5" id="KW-0347">Helicase</keyword>
<dbReference type="GO" id="GO:0004386">
    <property type="term" value="F:helicase activity"/>
    <property type="evidence" value="ECO:0007669"/>
    <property type="project" value="UniProtKB-KW"/>
</dbReference>
<feature type="domain" description="SNF2 N-terminal" evidence="4">
    <location>
        <begin position="102"/>
        <end position="153"/>
    </location>
</feature>
<comment type="caution">
    <text evidence="5">The sequence shown here is derived from an EMBL/GenBank/DDBJ whole genome shotgun (WGS) entry which is preliminary data.</text>
</comment>
<gene>
    <name evidence="5" type="ORF">ATEIFO6365_0008023700</name>
</gene>
<name>A0A5M3Z663_ASPTE</name>
<dbReference type="Proteomes" id="UP000452235">
    <property type="component" value="Unassembled WGS sequence"/>
</dbReference>
<sequence length="179" mass="19297">MGHIGRNEGSAQKSSGIGLRDASLPRCKRPQQLYRDSPRKSGTSEAAADGERDPDNLASETERPRSPTAEDEKTESAIKGITEKQAGGPKATPLSTSAAGFFARVICDEGHSVKTIASRAHQAVTALDADHVWFLTATPLFNRITDLCGYVVLLWREAEISIGDVDNHPDETETGRLLV</sequence>
<evidence type="ECO:0000256" key="3">
    <source>
        <dbReference type="SAM" id="MobiDB-lite"/>
    </source>
</evidence>
<evidence type="ECO:0000313" key="6">
    <source>
        <dbReference type="Proteomes" id="UP000452235"/>
    </source>
</evidence>
<dbReference type="InterPro" id="IPR027417">
    <property type="entry name" value="P-loop_NTPase"/>
</dbReference>
<dbReference type="Gene3D" id="3.40.50.10810">
    <property type="entry name" value="Tandem AAA-ATPase domain"/>
    <property type="match status" value="1"/>
</dbReference>
<feature type="region of interest" description="Disordered" evidence="3">
    <location>
        <begin position="1"/>
        <end position="93"/>
    </location>
</feature>
<reference evidence="5 6" key="1">
    <citation type="submission" date="2020-01" db="EMBL/GenBank/DDBJ databases">
        <title>Aspergillus terreus IFO 6365 whole genome shotgun sequence.</title>
        <authorList>
            <person name="Kanamasa S."/>
            <person name="Takahashi H."/>
        </authorList>
    </citation>
    <scope>NUCLEOTIDE SEQUENCE [LARGE SCALE GENOMIC DNA]</scope>
    <source>
        <strain evidence="5 6">IFO 6365</strain>
    </source>
</reference>
<keyword evidence="2" id="KW-0067">ATP-binding</keyword>
<dbReference type="Pfam" id="PF00176">
    <property type="entry name" value="SNF2-rel_dom"/>
    <property type="match status" value="1"/>
</dbReference>
<dbReference type="EMBL" id="BLJY01000008">
    <property type="protein sequence ID" value="GFF18293.1"/>
    <property type="molecule type" value="Genomic_DNA"/>
</dbReference>